<reference evidence="3 4" key="1">
    <citation type="journal article" date="2012" name="Science">
        <title>The Paleozoic origin of enzymatic lignin decomposition reconstructed from 31 fungal genomes.</title>
        <authorList>
            <person name="Floudas D."/>
            <person name="Binder M."/>
            <person name="Riley R."/>
            <person name="Barry K."/>
            <person name="Blanchette R.A."/>
            <person name="Henrissat B."/>
            <person name="Martinez A.T."/>
            <person name="Otillar R."/>
            <person name="Spatafora J.W."/>
            <person name="Yadav J.S."/>
            <person name="Aerts A."/>
            <person name="Benoit I."/>
            <person name="Boyd A."/>
            <person name="Carlson A."/>
            <person name="Copeland A."/>
            <person name="Coutinho P.M."/>
            <person name="de Vries R.P."/>
            <person name="Ferreira P."/>
            <person name="Findley K."/>
            <person name="Foster B."/>
            <person name="Gaskell J."/>
            <person name="Glotzer D."/>
            <person name="Gorecki P."/>
            <person name="Heitman J."/>
            <person name="Hesse C."/>
            <person name="Hori C."/>
            <person name="Igarashi K."/>
            <person name="Jurgens J.A."/>
            <person name="Kallen N."/>
            <person name="Kersten P."/>
            <person name="Kohler A."/>
            <person name="Kuees U."/>
            <person name="Kumar T.K.A."/>
            <person name="Kuo A."/>
            <person name="LaButti K."/>
            <person name="Larrondo L.F."/>
            <person name="Lindquist E."/>
            <person name="Ling A."/>
            <person name="Lombard V."/>
            <person name="Lucas S."/>
            <person name="Lundell T."/>
            <person name="Martin R."/>
            <person name="McLaughlin D.J."/>
            <person name="Morgenstern I."/>
            <person name="Morin E."/>
            <person name="Murat C."/>
            <person name="Nagy L.G."/>
            <person name="Nolan M."/>
            <person name="Ohm R.A."/>
            <person name="Patyshakuliyeva A."/>
            <person name="Rokas A."/>
            <person name="Ruiz-Duenas F.J."/>
            <person name="Sabat G."/>
            <person name="Salamov A."/>
            <person name="Samejima M."/>
            <person name="Schmutz J."/>
            <person name="Slot J.C."/>
            <person name="St John F."/>
            <person name="Stenlid J."/>
            <person name="Sun H."/>
            <person name="Sun S."/>
            <person name="Syed K."/>
            <person name="Tsang A."/>
            <person name="Wiebenga A."/>
            <person name="Young D."/>
            <person name="Pisabarro A."/>
            <person name="Eastwood D.C."/>
            <person name="Martin F."/>
            <person name="Cullen D."/>
            <person name="Grigoriev I.V."/>
            <person name="Hibbett D.S."/>
        </authorList>
    </citation>
    <scope>NUCLEOTIDE SEQUENCE [LARGE SCALE GENOMIC DNA]</scope>
    <source>
        <strain evidence="3 4">MD-104</strain>
    </source>
</reference>
<keyword evidence="4" id="KW-1185">Reference proteome</keyword>
<dbReference type="Pfam" id="PF24758">
    <property type="entry name" value="LRR_At5g56370"/>
    <property type="match status" value="1"/>
</dbReference>
<feature type="domain" description="F-box/LRR-repeat protein 15/At3g58940/PEG3-like LRR" evidence="2">
    <location>
        <begin position="120"/>
        <end position="211"/>
    </location>
</feature>
<dbReference type="OMA" id="PIIDACP"/>
<dbReference type="Proteomes" id="UP000218811">
    <property type="component" value="Unassembled WGS sequence"/>
</dbReference>
<feature type="region of interest" description="Disordered" evidence="1">
    <location>
        <begin position="1"/>
        <end position="37"/>
    </location>
</feature>
<dbReference type="OrthoDB" id="550575at2759"/>
<organism evidence="3 4">
    <name type="scientific">Wolfiporia cocos (strain MD-104)</name>
    <name type="common">Brown rot fungus</name>
    <dbReference type="NCBI Taxonomy" id="742152"/>
    <lineage>
        <taxon>Eukaryota</taxon>
        <taxon>Fungi</taxon>
        <taxon>Dikarya</taxon>
        <taxon>Basidiomycota</taxon>
        <taxon>Agaricomycotina</taxon>
        <taxon>Agaricomycetes</taxon>
        <taxon>Polyporales</taxon>
        <taxon>Phaeolaceae</taxon>
        <taxon>Wolfiporia</taxon>
    </lineage>
</organism>
<dbReference type="GO" id="GO:0019005">
    <property type="term" value="C:SCF ubiquitin ligase complex"/>
    <property type="evidence" value="ECO:0007669"/>
    <property type="project" value="TreeGrafter"/>
</dbReference>
<protein>
    <submittedName>
        <fullName evidence="3">RNI-like protein</fullName>
    </submittedName>
</protein>
<accession>A0A2H3IV35</accession>
<dbReference type="InterPro" id="IPR055411">
    <property type="entry name" value="LRR_FXL15/At3g58940/PEG3-like"/>
</dbReference>
<dbReference type="InterPro" id="IPR032675">
    <property type="entry name" value="LRR_dom_sf"/>
</dbReference>
<feature type="compositionally biased region" description="Polar residues" evidence="1">
    <location>
        <begin position="27"/>
        <end position="37"/>
    </location>
</feature>
<dbReference type="STRING" id="742152.A0A2H3IV35"/>
<dbReference type="EMBL" id="KB467831">
    <property type="protein sequence ID" value="PCH33581.1"/>
    <property type="molecule type" value="Genomic_DNA"/>
</dbReference>
<gene>
    <name evidence="3" type="ORF">WOLCODRAFT_160184</name>
</gene>
<dbReference type="GO" id="GO:0031146">
    <property type="term" value="P:SCF-dependent proteasomal ubiquitin-dependent protein catabolic process"/>
    <property type="evidence" value="ECO:0007669"/>
    <property type="project" value="TreeGrafter"/>
</dbReference>
<sequence length="495" mass="53650">MSGSRSRPTKRRKTRAGANDDEDIPTPQAQANAPSATALSARTVAPAGLQANETTRELTRSWLKALPDTLLQKLFFSIRASKPALLTHALIVSCFLRCSSIQLDSSMPAIGRVTIASIRDSATAADLQELILTDFEKEPDNMFASMVAMMPSLKVLVLRGCTKVGQRSADAVAKHCPQLTVLNLSYTSVLPANIAPILRACANLQTLKCAGISSWTDAAFAKLQAALNSYEEHQLIKLQSLKLRQTFLSDHALGPFIALCPNLKRVDLSFTLVRRPSQLLAGRSLEKLSLNSTKISGDELLSTVQQSTFQNLNSLNIAALGGGQGSSAAISNSSAMSMSDDTLRALTDLLATYPPIDQVNLVGNTKLGITGRQDRALADFVRRVGRRCKVLNLSNITSLRSSDLEGLQTWEDETAPARLQLLSLNNTSVDDDAAPYIASCPHIETLAVGGTKFTGTGLFPIIDACPRLQKLDLTSCRGVRVGDRRRFFEVWQQER</sequence>
<evidence type="ECO:0000313" key="3">
    <source>
        <dbReference type="EMBL" id="PCH33581.1"/>
    </source>
</evidence>
<evidence type="ECO:0000256" key="1">
    <source>
        <dbReference type="SAM" id="MobiDB-lite"/>
    </source>
</evidence>
<dbReference type="PANTHER" id="PTHR13318">
    <property type="entry name" value="PARTNER OF PAIRED, ISOFORM B-RELATED"/>
    <property type="match status" value="1"/>
</dbReference>
<evidence type="ECO:0000313" key="4">
    <source>
        <dbReference type="Proteomes" id="UP000218811"/>
    </source>
</evidence>
<dbReference type="AlphaFoldDB" id="A0A2H3IV35"/>
<proteinExistence type="predicted"/>
<dbReference type="Gene3D" id="3.80.10.10">
    <property type="entry name" value="Ribonuclease Inhibitor"/>
    <property type="match status" value="1"/>
</dbReference>
<name>A0A2H3IV35_WOLCO</name>
<evidence type="ECO:0000259" key="2">
    <source>
        <dbReference type="Pfam" id="PF24758"/>
    </source>
</evidence>
<dbReference type="SUPFAM" id="SSF52047">
    <property type="entry name" value="RNI-like"/>
    <property type="match status" value="1"/>
</dbReference>